<sequence length="102" mass="11963">MFSSINLWHIRQRLRHMRPLTALFSLMLIIVGSLILLPLVLLFLIVGFIGMTLLSRKYLGKQSPTSNMFFSKVRHQDRYQQHPNIEKEYSVKPSQHQGTIKQ</sequence>
<accession>A0ABQ2R0N3</accession>
<dbReference type="EMBL" id="BMQX01000001">
    <property type="protein sequence ID" value="GGQ03942.1"/>
    <property type="molecule type" value="Genomic_DNA"/>
</dbReference>
<reference evidence="4" key="1">
    <citation type="journal article" date="2019" name="Int. J. Syst. Evol. Microbiol.">
        <title>The Global Catalogue of Microorganisms (GCM) 10K type strain sequencing project: providing services to taxonomists for standard genome sequencing and annotation.</title>
        <authorList>
            <consortium name="The Broad Institute Genomics Platform"/>
            <consortium name="The Broad Institute Genome Sequencing Center for Infectious Disease"/>
            <person name="Wu L."/>
            <person name="Ma J."/>
        </authorList>
    </citation>
    <scope>NUCLEOTIDE SEQUENCE [LARGE SCALE GENOMIC DNA]</scope>
    <source>
        <strain evidence="4">JCM 32306</strain>
    </source>
</reference>
<proteinExistence type="predicted"/>
<dbReference type="Proteomes" id="UP000619118">
    <property type="component" value="Unassembled WGS sequence"/>
</dbReference>
<evidence type="ECO:0000256" key="1">
    <source>
        <dbReference type="SAM" id="MobiDB-lite"/>
    </source>
</evidence>
<evidence type="ECO:0000313" key="4">
    <source>
        <dbReference type="Proteomes" id="UP000619118"/>
    </source>
</evidence>
<evidence type="ECO:0008006" key="5">
    <source>
        <dbReference type="Google" id="ProtNLM"/>
    </source>
</evidence>
<comment type="caution">
    <text evidence="3">The sequence shown here is derived from an EMBL/GenBank/DDBJ whole genome shotgun (WGS) entry which is preliminary data.</text>
</comment>
<keyword evidence="2" id="KW-1133">Transmembrane helix</keyword>
<name>A0ABQ2R0N3_9GAMM</name>
<keyword evidence="4" id="KW-1185">Reference proteome</keyword>
<evidence type="ECO:0000313" key="3">
    <source>
        <dbReference type="EMBL" id="GGQ03942.1"/>
    </source>
</evidence>
<feature type="transmembrane region" description="Helical" evidence="2">
    <location>
        <begin position="21"/>
        <end position="54"/>
    </location>
</feature>
<evidence type="ECO:0000256" key="2">
    <source>
        <dbReference type="SAM" id="Phobius"/>
    </source>
</evidence>
<organism evidence="3 4">
    <name type="scientific">Shewanella litoralis</name>
    <dbReference type="NCBI Taxonomy" id="2282700"/>
    <lineage>
        <taxon>Bacteria</taxon>
        <taxon>Pseudomonadati</taxon>
        <taxon>Pseudomonadota</taxon>
        <taxon>Gammaproteobacteria</taxon>
        <taxon>Alteromonadales</taxon>
        <taxon>Shewanellaceae</taxon>
        <taxon>Shewanella</taxon>
    </lineage>
</organism>
<dbReference type="RefSeq" id="WP_160051974.1">
    <property type="nucleotide sequence ID" value="NZ_BMQX01000001.1"/>
</dbReference>
<feature type="region of interest" description="Disordered" evidence="1">
    <location>
        <begin position="83"/>
        <end position="102"/>
    </location>
</feature>
<keyword evidence="2" id="KW-0812">Transmembrane</keyword>
<gene>
    <name evidence="3" type="ORF">GCM10009411_01330</name>
</gene>
<feature type="compositionally biased region" description="Polar residues" evidence="1">
    <location>
        <begin position="92"/>
        <end position="102"/>
    </location>
</feature>
<keyword evidence="2" id="KW-0472">Membrane</keyword>
<protein>
    <recommendedName>
        <fullName evidence="5">DUF454 family protein</fullName>
    </recommendedName>
</protein>